<name>A0A4Q9Q192_9APHY</name>
<dbReference type="GO" id="GO:0006607">
    <property type="term" value="P:NLS-bearing protein import into nucleus"/>
    <property type="evidence" value="ECO:0007669"/>
    <property type="project" value="TreeGrafter"/>
</dbReference>
<evidence type="ECO:0000256" key="2">
    <source>
        <dbReference type="ARBA" id="ARBA00022448"/>
    </source>
</evidence>
<dbReference type="Gene3D" id="3.30.70.330">
    <property type="match status" value="1"/>
</dbReference>
<feature type="region of interest" description="Disordered" evidence="8">
    <location>
        <begin position="48"/>
        <end position="111"/>
    </location>
</feature>
<evidence type="ECO:0000256" key="5">
    <source>
        <dbReference type="ARBA" id="ARBA00023010"/>
    </source>
</evidence>
<comment type="subcellular location">
    <subcellularLocation>
        <location evidence="1">Nucleus</location>
        <location evidence="1">Nuclear pore complex</location>
    </subcellularLocation>
</comment>
<feature type="compositionally biased region" description="Low complexity" evidence="8">
    <location>
        <begin position="57"/>
        <end position="79"/>
    </location>
</feature>
<gene>
    <name evidence="9" type="ORF">BD310DRAFT_846656</name>
</gene>
<evidence type="ECO:0000256" key="1">
    <source>
        <dbReference type="ARBA" id="ARBA00004567"/>
    </source>
</evidence>
<evidence type="ECO:0000256" key="8">
    <source>
        <dbReference type="SAM" id="MobiDB-lite"/>
    </source>
</evidence>
<sequence length="408" mass="43220">MFPSSNTFPTASIGSGQEQRPQFPHSHSHPVQYNGSAFAVAGMSSLNQSATSPSVRSGPLGVSMGSSLGMGSPLSEGLSQSRSHYQPGYLMSVNQSSSSPPGGQREEPPMVPTKAKLNHTFSGGAVTDFGMDSMFESSRQRPRQTLADEDAPPTASVNDIVNETPESTSRFPQRNAFEPSQSRLSLFRSSHPTTPKPTASSPQQNTQPLYVVVFGYPPDKYSVTLEYFRSLGDTTEAEQSSELLNCFRIGYLNPAEAIRAIRKNGDIINGSFMVGAKWADPAQAEAVLGPSLARSTTQSPEFVGSGMDIDTPSQSPNVFGPPSTSRMNVDELVPRHGASRTAEPSTPTVGTPIKLAPSTSAFRRPGGGAPVTPMAAIRPTSLLPASGTPQQSPSKGMLGQVSDLIFGW</sequence>
<evidence type="ECO:0000256" key="6">
    <source>
        <dbReference type="ARBA" id="ARBA00023132"/>
    </source>
</evidence>
<keyword evidence="4" id="KW-0653">Protein transport</keyword>
<dbReference type="GO" id="GO:0044615">
    <property type="term" value="C:nuclear pore nuclear basket"/>
    <property type="evidence" value="ECO:0007669"/>
    <property type="project" value="TreeGrafter"/>
</dbReference>
<dbReference type="GO" id="GO:0044613">
    <property type="term" value="C:nuclear pore central transport channel"/>
    <property type="evidence" value="ECO:0007669"/>
    <property type="project" value="TreeGrafter"/>
</dbReference>
<dbReference type="InterPro" id="IPR035979">
    <property type="entry name" value="RBD_domain_sf"/>
</dbReference>
<dbReference type="PROSITE" id="PS51472">
    <property type="entry name" value="RRM_NUP35"/>
    <property type="match status" value="1"/>
</dbReference>
<dbReference type="GO" id="GO:0006999">
    <property type="term" value="P:nuclear pore organization"/>
    <property type="evidence" value="ECO:0007669"/>
    <property type="project" value="TreeGrafter"/>
</dbReference>
<feature type="compositionally biased region" description="Polar residues" evidence="8">
    <location>
        <begin position="1"/>
        <end position="20"/>
    </location>
</feature>
<feature type="region of interest" description="Disordered" evidence="8">
    <location>
        <begin position="336"/>
        <end position="367"/>
    </location>
</feature>
<dbReference type="InterPro" id="IPR012677">
    <property type="entry name" value="Nucleotide-bd_a/b_plait_sf"/>
</dbReference>
<keyword evidence="7" id="KW-0539">Nucleus</keyword>
<reference evidence="9 10" key="1">
    <citation type="submission" date="2019-01" db="EMBL/GenBank/DDBJ databases">
        <title>Draft genome sequences of three monokaryotic isolates of the white-rot basidiomycete fungus Dichomitus squalens.</title>
        <authorList>
            <consortium name="DOE Joint Genome Institute"/>
            <person name="Lopez S.C."/>
            <person name="Andreopoulos B."/>
            <person name="Pangilinan J."/>
            <person name="Lipzen A."/>
            <person name="Riley R."/>
            <person name="Ahrendt S."/>
            <person name="Ng V."/>
            <person name="Barry K."/>
            <person name="Daum C."/>
            <person name="Grigoriev I.V."/>
            <person name="Hilden K.S."/>
            <person name="Makela M.R."/>
            <person name="de Vries R.P."/>
        </authorList>
    </citation>
    <scope>NUCLEOTIDE SEQUENCE [LARGE SCALE GENOMIC DNA]</scope>
    <source>
        <strain evidence="9 10">CBS 464.89</strain>
    </source>
</reference>
<dbReference type="AlphaFoldDB" id="A0A4Q9Q192"/>
<organism evidence="9 10">
    <name type="scientific">Dichomitus squalens</name>
    <dbReference type="NCBI Taxonomy" id="114155"/>
    <lineage>
        <taxon>Eukaryota</taxon>
        <taxon>Fungi</taxon>
        <taxon>Dikarya</taxon>
        <taxon>Basidiomycota</taxon>
        <taxon>Agaricomycotina</taxon>
        <taxon>Agaricomycetes</taxon>
        <taxon>Polyporales</taxon>
        <taxon>Polyporaceae</taxon>
        <taxon>Dichomitus</taxon>
    </lineage>
</organism>
<keyword evidence="3" id="KW-0509">mRNA transport</keyword>
<dbReference type="GO" id="GO:0003676">
    <property type="term" value="F:nucleic acid binding"/>
    <property type="evidence" value="ECO:0007669"/>
    <property type="project" value="InterPro"/>
</dbReference>
<dbReference type="GO" id="GO:0017056">
    <property type="term" value="F:structural constituent of nuclear pore"/>
    <property type="evidence" value="ECO:0007669"/>
    <property type="project" value="TreeGrafter"/>
</dbReference>
<feature type="compositionally biased region" description="Polar residues" evidence="8">
    <location>
        <begin position="92"/>
        <end position="101"/>
    </location>
</feature>
<keyword evidence="6" id="KW-0906">Nuclear pore complex</keyword>
<feature type="compositionally biased region" description="Polar residues" evidence="8">
    <location>
        <begin position="155"/>
        <end position="204"/>
    </location>
</feature>
<feature type="region of interest" description="Disordered" evidence="8">
    <location>
        <begin position="136"/>
        <end position="204"/>
    </location>
</feature>
<keyword evidence="10" id="KW-1185">Reference proteome</keyword>
<accession>A0A4Q9Q192</accession>
<feature type="region of interest" description="Disordered" evidence="8">
    <location>
        <begin position="1"/>
        <end position="31"/>
    </location>
</feature>
<evidence type="ECO:0000256" key="3">
    <source>
        <dbReference type="ARBA" id="ARBA00022816"/>
    </source>
</evidence>
<evidence type="ECO:0000256" key="4">
    <source>
        <dbReference type="ARBA" id="ARBA00022927"/>
    </source>
</evidence>
<dbReference type="PANTHER" id="PTHR21527">
    <property type="entry name" value="NUCLEOPORIN NUP35"/>
    <property type="match status" value="1"/>
</dbReference>
<evidence type="ECO:0000256" key="7">
    <source>
        <dbReference type="ARBA" id="ARBA00023242"/>
    </source>
</evidence>
<evidence type="ECO:0000313" key="10">
    <source>
        <dbReference type="Proteomes" id="UP000292082"/>
    </source>
</evidence>
<protein>
    <submittedName>
        <fullName evidence="9">Uncharacterized protein</fullName>
    </submittedName>
</protein>
<keyword evidence="5" id="KW-0811">Translocation</keyword>
<proteinExistence type="predicted"/>
<evidence type="ECO:0000313" key="9">
    <source>
        <dbReference type="EMBL" id="TBU60932.1"/>
    </source>
</evidence>
<dbReference type="InterPro" id="IPR007846">
    <property type="entry name" value="RRM_NUP35_dom"/>
</dbReference>
<dbReference type="Pfam" id="PF05172">
    <property type="entry name" value="RRM_Nup35"/>
    <property type="match status" value="1"/>
</dbReference>
<dbReference type="EMBL" id="ML145101">
    <property type="protein sequence ID" value="TBU60932.1"/>
    <property type="molecule type" value="Genomic_DNA"/>
</dbReference>
<dbReference type="GO" id="GO:0005543">
    <property type="term" value="F:phospholipid binding"/>
    <property type="evidence" value="ECO:0007669"/>
    <property type="project" value="TreeGrafter"/>
</dbReference>
<dbReference type="SUPFAM" id="SSF54928">
    <property type="entry name" value="RNA-binding domain, RBD"/>
    <property type="match status" value="1"/>
</dbReference>
<dbReference type="GO" id="GO:0051028">
    <property type="term" value="P:mRNA transport"/>
    <property type="evidence" value="ECO:0007669"/>
    <property type="project" value="UniProtKB-UniRule"/>
</dbReference>
<dbReference type="PANTHER" id="PTHR21527:SF6">
    <property type="entry name" value="NUCLEOPORIN NUP35"/>
    <property type="match status" value="1"/>
</dbReference>
<keyword evidence="2" id="KW-0813">Transport</keyword>
<dbReference type="Proteomes" id="UP000292082">
    <property type="component" value="Unassembled WGS sequence"/>
</dbReference>